<evidence type="ECO:0000313" key="1">
    <source>
        <dbReference type="EMBL" id="MCM4082228.1"/>
    </source>
</evidence>
<dbReference type="EMBL" id="JAMQOL010000047">
    <property type="protein sequence ID" value="MCM4082228.1"/>
    <property type="molecule type" value="Genomic_DNA"/>
</dbReference>
<evidence type="ECO:0000313" key="2">
    <source>
        <dbReference type="Proteomes" id="UP001523216"/>
    </source>
</evidence>
<dbReference type="Proteomes" id="UP001523216">
    <property type="component" value="Unassembled WGS sequence"/>
</dbReference>
<accession>A0ABT0Y866</accession>
<sequence length="86" mass="9447">MSEHQVLSDVCAASGGSLMVSTSNGYSVHLRDAYIGFIHASVGDRWNAYLRQVEMHSRYLGKFSQVEAVDRIVQAFIADTLEKAGP</sequence>
<name>A0ABT0Y866_9ACTN</name>
<reference evidence="1 2" key="1">
    <citation type="submission" date="2022-06" db="EMBL/GenBank/DDBJ databases">
        <title>Actinoplanes abujensis sp. nov., isolated from Nigerian arid soil.</title>
        <authorList>
            <person name="Ding P."/>
        </authorList>
    </citation>
    <scope>NUCLEOTIDE SEQUENCE [LARGE SCALE GENOMIC DNA]</scope>
    <source>
        <strain evidence="2">TRM88002</strain>
    </source>
</reference>
<keyword evidence="2" id="KW-1185">Reference proteome</keyword>
<gene>
    <name evidence="1" type="ORF">LXN57_32145</name>
</gene>
<proteinExistence type="predicted"/>
<dbReference type="RefSeq" id="WP_251801948.1">
    <property type="nucleotide sequence ID" value="NZ_JAMQOL010000047.1"/>
</dbReference>
<comment type="caution">
    <text evidence="1">The sequence shown here is derived from an EMBL/GenBank/DDBJ whole genome shotgun (WGS) entry which is preliminary data.</text>
</comment>
<protein>
    <submittedName>
        <fullName evidence="1">Uncharacterized protein</fullName>
    </submittedName>
</protein>
<organism evidence="1 2">
    <name type="scientific">Paractinoplanes hotanensis</name>
    <dbReference type="NCBI Taxonomy" id="2906497"/>
    <lineage>
        <taxon>Bacteria</taxon>
        <taxon>Bacillati</taxon>
        <taxon>Actinomycetota</taxon>
        <taxon>Actinomycetes</taxon>
        <taxon>Micromonosporales</taxon>
        <taxon>Micromonosporaceae</taxon>
        <taxon>Paractinoplanes</taxon>
    </lineage>
</organism>